<feature type="transmembrane region" description="Helical" evidence="8">
    <location>
        <begin position="214"/>
        <end position="231"/>
    </location>
</feature>
<evidence type="ECO:0000256" key="6">
    <source>
        <dbReference type="ARBA" id="ARBA00023136"/>
    </source>
</evidence>
<dbReference type="InterPro" id="IPR052923">
    <property type="entry name" value="UPF0718"/>
</dbReference>
<dbReference type="OrthoDB" id="9810876at2"/>
<keyword evidence="3" id="KW-1003">Cell membrane</keyword>
<comment type="similarity">
    <text evidence="2">Belongs to the UPF0718 family.</text>
</comment>
<gene>
    <name evidence="9" type="ORF">BSZ32_16585</name>
</gene>
<protein>
    <recommendedName>
        <fullName evidence="11">Permease</fullName>
    </recommendedName>
</protein>
<dbReference type="Pfam" id="PF03773">
    <property type="entry name" value="ArsP_1"/>
    <property type="match status" value="1"/>
</dbReference>
<feature type="region of interest" description="Disordered" evidence="7">
    <location>
        <begin position="176"/>
        <end position="195"/>
    </location>
</feature>
<dbReference type="EMBL" id="MQWA01000001">
    <property type="protein sequence ID" value="PQJ29937.1"/>
    <property type="molecule type" value="Genomic_DNA"/>
</dbReference>
<proteinExistence type="inferred from homology"/>
<dbReference type="InterPro" id="IPR005524">
    <property type="entry name" value="DUF318"/>
</dbReference>
<dbReference type="RefSeq" id="WP_105044451.1">
    <property type="nucleotide sequence ID" value="NZ_MQWA01000001.1"/>
</dbReference>
<evidence type="ECO:0000256" key="1">
    <source>
        <dbReference type="ARBA" id="ARBA00004651"/>
    </source>
</evidence>
<dbReference type="PANTHER" id="PTHR34184:SF4">
    <property type="entry name" value="UPF0718 PROTEIN YCGR"/>
    <property type="match status" value="1"/>
</dbReference>
<evidence type="ECO:0000256" key="4">
    <source>
        <dbReference type="ARBA" id="ARBA00022692"/>
    </source>
</evidence>
<evidence type="ECO:0000313" key="10">
    <source>
        <dbReference type="Proteomes" id="UP000239907"/>
    </source>
</evidence>
<evidence type="ECO:0000256" key="2">
    <source>
        <dbReference type="ARBA" id="ARBA00006386"/>
    </source>
</evidence>
<evidence type="ECO:0000256" key="3">
    <source>
        <dbReference type="ARBA" id="ARBA00022475"/>
    </source>
</evidence>
<name>A0A2S7U607_9BACT</name>
<reference evidence="9 10" key="1">
    <citation type="submission" date="2016-12" db="EMBL/GenBank/DDBJ databases">
        <title>Study of bacterial adaptation to deep sea.</title>
        <authorList>
            <person name="Song J."/>
            <person name="Yoshizawa S."/>
            <person name="Kogure K."/>
        </authorList>
    </citation>
    <scope>NUCLEOTIDE SEQUENCE [LARGE SCALE GENOMIC DNA]</scope>
    <source>
        <strain evidence="9 10">SAORIC-165</strain>
    </source>
</reference>
<keyword evidence="4 8" id="KW-0812">Transmembrane</keyword>
<comment type="subcellular location">
    <subcellularLocation>
        <location evidence="1">Cell membrane</location>
        <topology evidence="1">Multi-pass membrane protein</topology>
    </subcellularLocation>
</comment>
<evidence type="ECO:0000256" key="5">
    <source>
        <dbReference type="ARBA" id="ARBA00022989"/>
    </source>
</evidence>
<feature type="transmembrane region" description="Helical" evidence="8">
    <location>
        <begin position="308"/>
        <end position="328"/>
    </location>
</feature>
<sequence length="352" mass="38502">MESFSQSTFAYFFLSLLIEGAPFILLGTMVSGFIDIYMPSGVFERFLPKRKVPAVLLCGLLGLVLPVCECAVVPVIRRLVAKGLPVSCAFTYMLAAPIVNPITILSTWSAFNEQQALYITLSRIGIGYLIAVVVGFVLMLVPVEKVIRKSLLEKVKALKPSESSCSHAHHEHTSECCSSHHGEEHSHVHAPKPEESSHRVVAAMRSGMKDFVDVAVYFTIGVCLTAMFNILQVDYHDSISAYASDPFKGTALLMVLAFVLSVCSTSDAFLAASLGSFNYASKMAFMVFGPMLDVKLLFLYQTVMRGKFLFVFCIFLFVAVGGVCIAWAEWDALFLWSQSLSNQLSGNGKGGL</sequence>
<accession>A0A2S7U607</accession>
<dbReference type="AlphaFoldDB" id="A0A2S7U607"/>
<keyword evidence="5 8" id="KW-1133">Transmembrane helix</keyword>
<feature type="transmembrane region" description="Helical" evidence="8">
    <location>
        <begin position="12"/>
        <end position="34"/>
    </location>
</feature>
<evidence type="ECO:0000313" key="9">
    <source>
        <dbReference type="EMBL" id="PQJ29937.1"/>
    </source>
</evidence>
<comment type="caution">
    <text evidence="9">The sequence shown here is derived from an EMBL/GenBank/DDBJ whole genome shotgun (WGS) entry which is preliminary data.</text>
</comment>
<evidence type="ECO:0008006" key="11">
    <source>
        <dbReference type="Google" id="ProtNLM"/>
    </source>
</evidence>
<evidence type="ECO:0000256" key="8">
    <source>
        <dbReference type="SAM" id="Phobius"/>
    </source>
</evidence>
<dbReference type="Proteomes" id="UP000239907">
    <property type="component" value="Unassembled WGS sequence"/>
</dbReference>
<feature type="transmembrane region" description="Helical" evidence="8">
    <location>
        <begin position="251"/>
        <end position="271"/>
    </location>
</feature>
<organism evidence="9 10">
    <name type="scientific">Rubritalea profundi</name>
    <dbReference type="NCBI Taxonomy" id="1658618"/>
    <lineage>
        <taxon>Bacteria</taxon>
        <taxon>Pseudomonadati</taxon>
        <taxon>Verrucomicrobiota</taxon>
        <taxon>Verrucomicrobiia</taxon>
        <taxon>Verrucomicrobiales</taxon>
        <taxon>Rubritaleaceae</taxon>
        <taxon>Rubritalea</taxon>
    </lineage>
</organism>
<feature type="transmembrane region" description="Helical" evidence="8">
    <location>
        <begin position="54"/>
        <end position="76"/>
    </location>
</feature>
<evidence type="ECO:0000256" key="7">
    <source>
        <dbReference type="SAM" id="MobiDB-lite"/>
    </source>
</evidence>
<feature type="transmembrane region" description="Helical" evidence="8">
    <location>
        <begin position="117"/>
        <end position="141"/>
    </location>
</feature>
<keyword evidence="6 8" id="KW-0472">Membrane</keyword>
<feature type="transmembrane region" description="Helical" evidence="8">
    <location>
        <begin position="88"/>
        <end position="111"/>
    </location>
</feature>
<dbReference type="PANTHER" id="PTHR34184">
    <property type="entry name" value="UPF0718 PROTEIN YCGR"/>
    <property type="match status" value="1"/>
</dbReference>
<dbReference type="GO" id="GO:0005886">
    <property type="term" value="C:plasma membrane"/>
    <property type="evidence" value="ECO:0007669"/>
    <property type="project" value="UniProtKB-SubCell"/>
</dbReference>
<keyword evidence="10" id="KW-1185">Reference proteome</keyword>